<accession>A0A7E5WIS9</accession>
<evidence type="ECO:0000256" key="6">
    <source>
        <dbReference type="ARBA" id="ARBA00023157"/>
    </source>
</evidence>
<protein>
    <recommendedName>
        <fullName evidence="7">Peptidoglycan-recognition protein</fullName>
    </recommendedName>
</protein>
<dbReference type="InterPro" id="IPR006619">
    <property type="entry name" value="PGRP_domain_met/bac"/>
</dbReference>
<dbReference type="AlphaFoldDB" id="A0A7E5WIS9"/>
<dbReference type="GeneID" id="113503019"/>
<dbReference type="FunFam" id="3.40.80.10:FF:000001">
    <property type="entry name" value="Peptidoglycan recognition protein 1"/>
    <property type="match status" value="1"/>
</dbReference>
<evidence type="ECO:0000256" key="7">
    <source>
        <dbReference type="PIRNR" id="PIRNR037945"/>
    </source>
</evidence>
<dbReference type="Pfam" id="PF01510">
    <property type="entry name" value="Amidase_2"/>
    <property type="match status" value="1"/>
</dbReference>
<dbReference type="InterPro" id="IPR002502">
    <property type="entry name" value="Amidase_domain"/>
</dbReference>
<dbReference type="GO" id="GO:0045087">
    <property type="term" value="P:innate immune response"/>
    <property type="evidence" value="ECO:0007669"/>
    <property type="project" value="UniProtKB-KW"/>
</dbReference>
<dbReference type="SMART" id="SM00701">
    <property type="entry name" value="PGRP"/>
    <property type="match status" value="1"/>
</dbReference>
<feature type="signal peptide" evidence="9">
    <location>
        <begin position="1"/>
        <end position="23"/>
    </location>
</feature>
<feature type="domain" description="Peptidoglycan recognition protein family" evidence="11">
    <location>
        <begin position="34"/>
        <end position="176"/>
    </location>
</feature>
<evidence type="ECO:0000256" key="3">
    <source>
        <dbReference type="ARBA" id="ARBA00022588"/>
    </source>
</evidence>
<dbReference type="GO" id="GO:0042834">
    <property type="term" value="F:peptidoglycan binding"/>
    <property type="evidence" value="ECO:0007669"/>
    <property type="project" value="InterPro"/>
</dbReference>
<evidence type="ECO:0000256" key="8">
    <source>
        <dbReference type="PIRSR" id="PIRSR037945-1"/>
    </source>
</evidence>
<proteinExistence type="inferred from homology"/>
<dbReference type="InParanoid" id="A0A7E5WIS9"/>
<evidence type="ECO:0000256" key="9">
    <source>
        <dbReference type="SAM" id="SignalP"/>
    </source>
</evidence>
<dbReference type="GO" id="GO:0008745">
    <property type="term" value="F:N-acetylmuramoyl-L-alanine amidase activity"/>
    <property type="evidence" value="ECO:0007669"/>
    <property type="project" value="InterPro"/>
</dbReference>
<evidence type="ECO:0000259" key="11">
    <source>
        <dbReference type="SMART" id="SM00701"/>
    </source>
</evidence>
<dbReference type="InterPro" id="IPR036505">
    <property type="entry name" value="Amidase/PGRP_sf"/>
</dbReference>
<dbReference type="OrthoDB" id="10001926at2759"/>
<evidence type="ECO:0000313" key="12">
    <source>
        <dbReference type="Proteomes" id="UP000322000"/>
    </source>
</evidence>
<dbReference type="SUPFAM" id="SSF55846">
    <property type="entry name" value="N-acetylmuramoyl-L-alanine amidase-like"/>
    <property type="match status" value="1"/>
</dbReference>
<evidence type="ECO:0000256" key="4">
    <source>
        <dbReference type="ARBA" id="ARBA00022729"/>
    </source>
</evidence>
<feature type="disulfide bond" evidence="8">
    <location>
        <begin position="71"/>
        <end position="77"/>
    </location>
</feature>
<keyword evidence="12" id="KW-1185">Reference proteome</keyword>
<dbReference type="PANTHER" id="PTHR11022:SF77">
    <property type="entry name" value="PEPTIDOGLYCAN-RECOGNITION PROTEIN LB"/>
    <property type="match status" value="1"/>
</dbReference>
<sequence length="221" mass="24399">MENKMALMSVIVSVLFFNLSVLALPQDVFQKPSYKLYTRADWQAKPATDIVPLKAPVPYVVIHHTYIPAACHSFNECSTDMRGMQNYHIGLDFGDIGYNFCVGSEGGAYEGRGWDLRGIHAGRANNHSIGICLIGDWREELPPQPQLETTKALIADGVRLGKVSPDYKLIGHNQVMATACPGTALSEEISTWEHFTNAKPDFNLLKDVITATEGTEEVTTE</sequence>
<keyword evidence="3 7" id="KW-0399">Innate immunity</keyword>
<evidence type="ECO:0000313" key="13">
    <source>
        <dbReference type="RefSeq" id="XP_026740604.1"/>
    </source>
</evidence>
<comment type="similarity">
    <text evidence="1 7">Belongs to the N-acetylmuramoyl-L-alanine amidase 2 family.</text>
</comment>
<evidence type="ECO:0000256" key="5">
    <source>
        <dbReference type="ARBA" id="ARBA00022859"/>
    </source>
</evidence>
<keyword evidence="4 9" id="KW-0732">Signal</keyword>
<dbReference type="PANTHER" id="PTHR11022">
    <property type="entry name" value="PEPTIDOGLYCAN RECOGNITION PROTEIN"/>
    <property type="match status" value="1"/>
</dbReference>
<dbReference type="InterPro" id="IPR017331">
    <property type="entry name" value="Peptidoglycan_recognition"/>
</dbReference>
<reference evidence="13" key="1">
    <citation type="submission" date="2025-08" db="UniProtKB">
        <authorList>
            <consortium name="RefSeq"/>
        </authorList>
    </citation>
    <scope>IDENTIFICATION</scope>
</reference>
<gene>
    <name evidence="13" type="primary">LOC113503019</name>
</gene>
<dbReference type="SMART" id="SM00644">
    <property type="entry name" value="Ami_2"/>
    <property type="match status" value="1"/>
</dbReference>
<dbReference type="GO" id="GO:0009253">
    <property type="term" value="P:peptidoglycan catabolic process"/>
    <property type="evidence" value="ECO:0007669"/>
    <property type="project" value="InterPro"/>
</dbReference>
<dbReference type="Proteomes" id="UP000322000">
    <property type="component" value="Chromosome 18"/>
</dbReference>
<dbReference type="CDD" id="cd06583">
    <property type="entry name" value="PGRP"/>
    <property type="match status" value="1"/>
</dbReference>
<dbReference type="PIRSF" id="PIRSF037945">
    <property type="entry name" value="PGRPs"/>
    <property type="match status" value="1"/>
</dbReference>
<name>A0A7E5WIS9_TRINI</name>
<organism evidence="12 13">
    <name type="scientific">Trichoplusia ni</name>
    <name type="common">Cabbage looper</name>
    <dbReference type="NCBI Taxonomy" id="7111"/>
    <lineage>
        <taxon>Eukaryota</taxon>
        <taxon>Metazoa</taxon>
        <taxon>Ecdysozoa</taxon>
        <taxon>Arthropoda</taxon>
        <taxon>Hexapoda</taxon>
        <taxon>Insecta</taxon>
        <taxon>Pterygota</taxon>
        <taxon>Neoptera</taxon>
        <taxon>Endopterygota</taxon>
        <taxon>Lepidoptera</taxon>
        <taxon>Glossata</taxon>
        <taxon>Ditrysia</taxon>
        <taxon>Noctuoidea</taxon>
        <taxon>Noctuidae</taxon>
        <taxon>Plusiinae</taxon>
        <taxon>Trichoplusia</taxon>
    </lineage>
</organism>
<dbReference type="InterPro" id="IPR015510">
    <property type="entry name" value="PGRP"/>
</dbReference>
<feature type="chain" id="PRO_5028917136" description="Peptidoglycan-recognition protein" evidence="9">
    <location>
        <begin position="24"/>
        <end position="221"/>
    </location>
</feature>
<dbReference type="GO" id="GO:0008270">
    <property type="term" value="F:zinc ion binding"/>
    <property type="evidence" value="ECO:0007669"/>
    <property type="project" value="InterPro"/>
</dbReference>
<dbReference type="RefSeq" id="XP_026740604.1">
    <property type="nucleotide sequence ID" value="XM_026884803.1"/>
</dbReference>
<dbReference type="Gene3D" id="3.40.80.10">
    <property type="entry name" value="Peptidoglycan recognition protein-like"/>
    <property type="match status" value="1"/>
</dbReference>
<dbReference type="KEGG" id="tnl:113503019"/>
<keyword evidence="6" id="KW-1015">Disulfide bond</keyword>
<evidence type="ECO:0000256" key="2">
    <source>
        <dbReference type="ARBA" id="ARBA00011245"/>
    </source>
</evidence>
<evidence type="ECO:0000256" key="1">
    <source>
        <dbReference type="ARBA" id="ARBA00007553"/>
    </source>
</evidence>
<feature type="domain" description="N-acetylmuramoyl-L-alanine amidase" evidence="10">
    <location>
        <begin position="45"/>
        <end position="182"/>
    </location>
</feature>
<keyword evidence="5 7" id="KW-0391">Immunity</keyword>
<comment type="subunit">
    <text evidence="2">Monomer.</text>
</comment>
<evidence type="ECO:0000259" key="10">
    <source>
        <dbReference type="SMART" id="SM00644"/>
    </source>
</evidence>